<evidence type="ECO:0000256" key="3">
    <source>
        <dbReference type="ARBA" id="ARBA00023295"/>
    </source>
</evidence>
<reference evidence="5" key="2">
    <citation type="submission" date="2020-06" db="EMBL/GenBank/DDBJ databases">
        <title>Helianthus annuus Genome sequencing and assembly Release 2.</title>
        <authorList>
            <person name="Gouzy J."/>
            <person name="Langlade N."/>
            <person name="Munos S."/>
        </authorList>
    </citation>
    <scope>NUCLEOTIDE SEQUENCE</scope>
    <source>
        <tissue evidence="5">Leaves</tissue>
    </source>
</reference>
<keyword evidence="6" id="KW-1185">Reference proteome</keyword>
<dbReference type="PANTHER" id="PTHR32227">
    <property type="entry name" value="GLUCAN ENDO-1,3-BETA-GLUCOSIDASE BG1-RELATED-RELATED"/>
    <property type="match status" value="1"/>
</dbReference>
<keyword evidence="2 5" id="KW-0378">Hydrolase</keyword>
<evidence type="ECO:0000256" key="1">
    <source>
        <dbReference type="ARBA" id="ARBA00008773"/>
    </source>
</evidence>
<comment type="caution">
    <text evidence="5">The sequence shown here is derived from an EMBL/GenBank/DDBJ whole genome shotgun (WGS) entry which is preliminary data.</text>
</comment>
<accession>A0A9K3HRH6</accession>
<dbReference type="InterPro" id="IPR000490">
    <property type="entry name" value="Glyco_hydro_17"/>
</dbReference>
<dbReference type="InterPro" id="IPR017853">
    <property type="entry name" value="GH"/>
</dbReference>
<name>A0A9K3HRH6_HELAN</name>
<dbReference type="InterPro" id="IPR044965">
    <property type="entry name" value="Glyco_hydro_17_plant"/>
</dbReference>
<gene>
    <name evidence="5" type="ORF">HanXRQr2_Chr11g0504731</name>
</gene>
<proteinExistence type="inferred from homology"/>
<dbReference type="Gene3D" id="3.20.20.80">
    <property type="entry name" value="Glycosidases"/>
    <property type="match status" value="1"/>
</dbReference>
<dbReference type="EC" id="3.2.1.39" evidence="5"/>
<dbReference type="GO" id="GO:0005975">
    <property type="term" value="P:carbohydrate metabolic process"/>
    <property type="evidence" value="ECO:0007669"/>
    <property type="project" value="InterPro"/>
</dbReference>
<sequence>MWLLKTDAQSVGVCYGEFGNNLPSQQDVVNLYTTNGITRMRIYAPNPATLRALGKPIYNSFSTSQMVLSSPSPIQMSRPLGLETTS</sequence>
<evidence type="ECO:0000313" key="5">
    <source>
        <dbReference type="EMBL" id="KAF5783163.1"/>
    </source>
</evidence>
<dbReference type="Gramene" id="mRNA:HanXRQr2_Chr11g0504731">
    <property type="protein sequence ID" value="CDS:HanXRQr2_Chr11g0504731.1"/>
    <property type="gene ID" value="HanXRQr2_Chr11g0504731"/>
</dbReference>
<evidence type="ECO:0000256" key="4">
    <source>
        <dbReference type="RuleBase" id="RU004335"/>
    </source>
</evidence>
<dbReference type="GO" id="GO:0042973">
    <property type="term" value="F:glucan endo-1,3-beta-D-glucosidase activity"/>
    <property type="evidence" value="ECO:0007669"/>
    <property type="project" value="UniProtKB-EC"/>
</dbReference>
<dbReference type="Pfam" id="PF00332">
    <property type="entry name" value="Glyco_hydro_17"/>
    <property type="match status" value="1"/>
</dbReference>
<comment type="similarity">
    <text evidence="1 4">Belongs to the glycosyl hydrolase 17 family.</text>
</comment>
<dbReference type="SUPFAM" id="SSF51445">
    <property type="entry name" value="(Trans)glycosidases"/>
    <property type="match status" value="1"/>
</dbReference>
<evidence type="ECO:0000256" key="2">
    <source>
        <dbReference type="ARBA" id="ARBA00022801"/>
    </source>
</evidence>
<protein>
    <submittedName>
        <fullName evidence="5">Glucan endo-1,3-beta-D-glucosidase</fullName>
        <ecNumber evidence="5">3.2.1.39</ecNumber>
    </submittedName>
</protein>
<dbReference type="EMBL" id="MNCJ02000326">
    <property type="protein sequence ID" value="KAF5783163.1"/>
    <property type="molecule type" value="Genomic_DNA"/>
</dbReference>
<dbReference type="AlphaFoldDB" id="A0A9K3HRH6"/>
<evidence type="ECO:0000313" key="6">
    <source>
        <dbReference type="Proteomes" id="UP000215914"/>
    </source>
</evidence>
<dbReference type="Proteomes" id="UP000215914">
    <property type="component" value="Unassembled WGS sequence"/>
</dbReference>
<organism evidence="5 6">
    <name type="scientific">Helianthus annuus</name>
    <name type="common">Common sunflower</name>
    <dbReference type="NCBI Taxonomy" id="4232"/>
    <lineage>
        <taxon>Eukaryota</taxon>
        <taxon>Viridiplantae</taxon>
        <taxon>Streptophyta</taxon>
        <taxon>Embryophyta</taxon>
        <taxon>Tracheophyta</taxon>
        <taxon>Spermatophyta</taxon>
        <taxon>Magnoliopsida</taxon>
        <taxon>eudicotyledons</taxon>
        <taxon>Gunneridae</taxon>
        <taxon>Pentapetalae</taxon>
        <taxon>asterids</taxon>
        <taxon>campanulids</taxon>
        <taxon>Asterales</taxon>
        <taxon>Asteraceae</taxon>
        <taxon>Asteroideae</taxon>
        <taxon>Heliantheae alliance</taxon>
        <taxon>Heliantheae</taxon>
        <taxon>Helianthus</taxon>
    </lineage>
</organism>
<keyword evidence="3 5" id="KW-0326">Glycosidase</keyword>
<reference evidence="5" key="1">
    <citation type="journal article" date="2017" name="Nature">
        <title>The sunflower genome provides insights into oil metabolism, flowering and Asterid evolution.</title>
        <authorList>
            <person name="Badouin H."/>
            <person name="Gouzy J."/>
            <person name="Grassa C.J."/>
            <person name="Murat F."/>
            <person name="Staton S.E."/>
            <person name="Cottret L."/>
            <person name="Lelandais-Briere C."/>
            <person name="Owens G.L."/>
            <person name="Carrere S."/>
            <person name="Mayjonade B."/>
            <person name="Legrand L."/>
            <person name="Gill N."/>
            <person name="Kane N.C."/>
            <person name="Bowers J.E."/>
            <person name="Hubner S."/>
            <person name="Bellec A."/>
            <person name="Berard A."/>
            <person name="Berges H."/>
            <person name="Blanchet N."/>
            <person name="Boniface M.C."/>
            <person name="Brunel D."/>
            <person name="Catrice O."/>
            <person name="Chaidir N."/>
            <person name="Claudel C."/>
            <person name="Donnadieu C."/>
            <person name="Faraut T."/>
            <person name="Fievet G."/>
            <person name="Helmstetter N."/>
            <person name="King M."/>
            <person name="Knapp S.J."/>
            <person name="Lai Z."/>
            <person name="Le Paslier M.C."/>
            <person name="Lippi Y."/>
            <person name="Lorenzon L."/>
            <person name="Mandel J.R."/>
            <person name="Marage G."/>
            <person name="Marchand G."/>
            <person name="Marquand E."/>
            <person name="Bret-Mestries E."/>
            <person name="Morien E."/>
            <person name="Nambeesan S."/>
            <person name="Nguyen T."/>
            <person name="Pegot-Espagnet P."/>
            <person name="Pouilly N."/>
            <person name="Raftis F."/>
            <person name="Sallet E."/>
            <person name="Schiex T."/>
            <person name="Thomas J."/>
            <person name="Vandecasteele C."/>
            <person name="Vares D."/>
            <person name="Vear F."/>
            <person name="Vautrin S."/>
            <person name="Crespi M."/>
            <person name="Mangin B."/>
            <person name="Burke J.M."/>
            <person name="Salse J."/>
            <person name="Munos S."/>
            <person name="Vincourt P."/>
            <person name="Rieseberg L.H."/>
            <person name="Langlade N.B."/>
        </authorList>
    </citation>
    <scope>NUCLEOTIDE SEQUENCE</scope>
    <source>
        <tissue evidence="5">Leaves</tissue>
    </source>
</reference>